<keyword evidence="3" id="KW-1185">Reference proteome</keyword>
<proteinExistence type="predicted"/>
<keyword evidence="1" id="KW-0732">Signal</keyword>
<evidence type="ECO:0000256" key="1">
    <source>
        <dbReference type="SAM" id="SignalP"/>
    </source>
</evidence>
<feature type="signal peptide" evidence="1">
    <location>
        <begin position="1"/>
        <end position="19"/>
    </location>
</feature>
<organism evidence="2 3">
    <name type="scientific">Aspergillus cavernicola</name>
    <dbReference type="NCBI Taxonomy" id="176166"/>
    <lineage>
        <taxon>Eukaryota</taxon>
        <taxon>Fungi</taxon>
        <taxon>Dikarya</taxon>
        <taxon>Ascomycota</taxon>
        <taxon>Pezizomycotina</taxon>
        <taxon>Eurotiomycetes</taxon>
        <taxon>Eurotiomycetidae</taxon>
        <taxon>Eurotiales</taxon>
        <taxon>Aspergillaceae</taxon>
        <taxon>Aspergillus</taxon>
        <taxon>Aspergillus subgen. Nidulantes</taxon>
    </lineage>
</organism>
<protein>
    <submittedName>
        <fullName evidence="2">Uncharacterized protein</fullName>
    </submittedName>
</protein>
<evidence type="ECO:0000313" key="2">
    <source>
        <dbReference type="EMBL" id="KAL2813647.1"/>
    </source>
</evidence>
<name>A0ABR4HE19_9EURO</name>
<feature type="chain" id="PRO_5047168967" evidence="1">
    <location>
        <begin position="20"/>
        <end position="104"/>
    </location>
</feature>
<sequence length="104" mass="10641">MKLSTVSLPLGLFISSSMAVTVTQITMGGNGNQLEIQGDGTCIDLFQGTYAARLEGGVAGTNCHFWVDSGCSGLPIGSITTTNPDVELPDGANGIRCYVPGGSE</sequence>
<comment type="caution">
    <text evidence="2">The sequence shown here is derived from an EMBL/GenBank/DDBJ whole genome shotgun (WGS) entry which is preliminary data.</text>
</comment>
<reference evidence="2 3" key="1">
    <citation type="submission" date="2024-07" db="EMBL/GenBank/DDBJ databases">
        <title>Section-level genome sequencing and comparative genomics of Aspergillus sections Usti and Cavernicolus.</title>
        <authorList>
            <consortium name="Lawrence Berkeley National Laboratory"/>
            <person name="Nybo J.L."/>
            <person name="Vesth T.C."/>
            <person name="Theobald S."/>
            <person name="Frisvad J.C."/>
            <person name="Larsen T.O."/>
            <person name="Kjaerboelling I."/>
            <person name="Rothschild-Mancinelli K."/>
            <person name="Lyhne E.K."/>
            <person name="Kogle M.E."/>
            <person name="Barry K."/>
            <person name="Clum A."/>
            <person name="Na H."/>
            <person name="Ledsgaard L."/>
            <person name="Lin J."/>
            <person name="Lipzen A."/>
            <person name="Kuo A."/>
            <person name="Riley R."/>
            <person name="Mondo S."/>
            <person name="LaButti K."/>
            <person name="Haridas S."/>
            <person name="Pangalinan J."/>
            <person name="Salamov A.A."/>
            <person name="Simmons B.A."/>
            <person name="Magnuson J.K."/>
            <person name="Chen J."/>
            <person name="Drula E."/>
            <person name="Henrissat B."/>
            <person name="Wiebenga A."/>
            <person name="Lubbers R.J."/>
            <person name="Gomes A.C."/>
            <person name="Makela M.R."/>
            <person name="Stajich J."/>
            <person name="Grigoriev I.V."/>
            <person name="Mortensen U.H."/>
            <person name="De vries R.P."/>
            <person name="Baker S.E."/>
            <person name="Andersen M.R."/>
        </authorList>
    </citation>
    <scope>NUCLEOTIDE SEQUENCE [LARGE SCALE GENOMIC DNA]</scope>
    <source>
        <strain evidence="2 3">CBS 600.67</strain>
    </source>
</reference>
<accession>A0ABR4HE19</accession>
<dbReference type="EMBL" id="JBFXLS010000140">
    <property type="protein sequence ID" value="KAL2813647.1"/>
    <property type="molecule type" value="Genomic_DNA"/>
</dbReference>
<gene>
    <name evidence="2" type="ORF">BDW59DRAFT_167455</name>
</gene>
<evidence type="ECO:0000313" key="3">
    <source>
        <dbReference type="Proteomes" id="UP001610335"/>
    </source>
</evidence>
<dbReference type="Proteomes" id="UP001610335">
    <property type="component" value="Unassembled WGS sequence"/>
</dbReference>